<keyword evidence="2" id="KW-0812">Transmembrane</keyword>
<evidence type="ECO:0000256" key="1">
    <source>
        <dbReference type="SAM" id="MobiDB-lite"/>
    </source>
</evidence>
<reference evidence="3 4" key="1">
    <citation type="submission" date="2020-08" db="EMBL/GenBank/DDBJ databases">
        <title>Whole genome shotgun sequence of Actinoplanes ianthinogenes NBRC 13996.</title>
        <authorList>
            <person name="Komaki H."/>
            <person name="Tamura T."/>
        </authorList>
    </citation>
    <scope>NUCLEOTIDE SEQUENCE [LARGE SCALE GENOMIC DNA]</scope>
    <source>
        <strain evidence="3 4">NBRC 13996</strain>
    </source>
</reference>
<dbReference type="EMBL" id="AP023356">
    <property type="protein sequence ID" value="BCJ43890.1"/>
    <property type="molecule type" value="Genomic_DNA"/>
</dbReference>
<accession>A0ABM7LX42</accession>
<protein>
    <recommendedName>
        <fullName evidence="5">Type VII secretion protein EccE</fullName>
    </recommendedName>
</protein>
<feature type="region of interest" description="Disordered" evidence="1">
    <location>
        <begin position="403"/>
        <end position="429"/>
    </location>
</feature>
<organism evidence="3 4">
    <name type="scientific">Actinoplanes ianthinogenes</name>
    <dbReference type="NCBI Taxonomy" id="122358"/>
    <lineage>
        <taxon>Bacteria</taxon>
        <taxon>Bacillati</taxon>
        <taxon>Actinomycetota</taxon>
        <taxon>Actinomycetes</taxon>
        <taxon>Micromonosporales</taxon>
        <taxon>Micromonosporaceae</taxon>
        <taxon>Actinoplanes</taxon>
    </lineage>
</organism>
<name>A0ABM7LX42_9ACTN</name>
<evidence type="ECO:0000256" key="2">
    <source>
        <dbReference type="SAM" id="Phobius"/>
    </source>
</evidence>
<keyword evidence="2" id="KW-0472">Membrane</keyword>
<feature type="region of interest" description="Disordered" evidence="1">
    <location>
        <begin position="544"/>
        <end position="564"/>
    </location>
</feature>
<feature type="region of interest" description="Disordered" evidence="1">
    <location>
        <begin position="580"/>
        <end position="624"/>
    </location>
</feature>
<feature type="region of interest" description="Disordered" evidence="1">
    <location>
        <begin position="1"/>
        <end position="29"/>
    </location>
</feature>
<evidence type="ECO:0000313" key="3">
    <source>
        <dbReference type="EMBL" id="BCJ43890.1"/>
    </source>
</evidence>
<proteinExistence type="predicted"/>
<evidence type="ECO:0008006" key="5">
    <source>
        <dbReference type="Google" id="ProtNLM"/>
    </source>
</evidence>
<evidence type="ECO:0000313" key="4">
    <source>
        <dbReference type="Proteomes" id="UP000676967"/>
    </source>
</evidence>
<feature type="transmembrane region" description="Helical" evidence="2">
    <location>
        <begin position="44"/>
        <end position="71"/>
    </location>
</feature>
<keyword evidence="2" id="KW-1133">Transmembrane helix</keyword>
<sequence length="715" mass="74899">MPGASREDGVTTDLMAPRRSTAAPAAPPRRADAVSLHQVVTTQAAVALVLVGAVTGGPALFAAVLCAALALTLTWLRVRDRWAFAWLTAALRLNVRRRAAARLSVPRHTTAQETTARETAAQGSAAQIRMAGAILELTAPGTRVTSTDLPSGPAALLTDPTGLTMLLDLGDPTALLAETRPDLPAPWELLPADGRDRPAGRIQLLLTGAPAPTAGSGTGPVAGSYQLLTEGRVLGQARAVLAVHVSRAAGWSDGELLHSLTGQVRKLARRLTAQPLAGPEAVRLFFDLSYADPAAPVHEDWTRLRTGPLSQVTFHAHAPGGAGLTAELMARLLLLPATATTVTLTADVPAHDRPPHSRPVTLAVRLTVPDPATLEAAATALRQLTARERVRLHRRDGDHLPGLATTLPLAVTDPEPPARGQRLRRQRPPASEAFGRLAVPTGWSGLAVGRSRQGDPVLVRLFRPEHTRILLVGGAHCARLTAFRAMAIGARVLVRTHRPQDWATFAHSGSVPDGAIAVVPLDHPAEAPPGSPLHPVLTVLDPGPSRHPATAAPGVTRVGSHESREDGLDALAFATDWTAAGAGGPPHDLDRPEWEATGPVPGSGGGPGSGLARRPGHRLQGGPWTATLTVRPTVGSEDVTALRDADLLLVQPLREAEAELIGGALDLGDTTGLLSRMRPGMLAVLSPPAVRWAMLTPTPVERVLIGNLDRPANER</sequence>
<gene>
    <name evidence="3" type="ORF">Aiant_45470</name>
</gene>
<dbReference type="Proteomes" id="UP000676967">
    <property type="component" value="Chromosome"/>
</dbReference>
<keyword evidence="4" id="KW-1185">Reference proteome</keyword>